<evidence type="ECO:0000259" key="3">
    <source>
        <dbReference type="Pfam" id="PF14257"/>
    </source>
</evidence>
<dbReference type="InterPro" id="IPR025645">
    <property type="entry name" value="DUF4349"/>
</dbReference>
<feature type="coiled-coil region" evidence="1">
    <location>
        <begin position="147"/>
        <end position="211"/>
    </location>
</feature>
<protein>
    <recommendedName>
        <fullName evidence="3">DUF4349 domain-containing protein</fullName>
    </recommendedName>
</protein>
<comment type="caution">
    <text evidence="4">The sequence shown here is derived from an EMBL/GenBank/DDBJ whole genome shotgun (WGS) entry which is preliminary data.</text>
</comment>
<dbReference type="STRING" id="1817813.A2008_02460"/>
<dbReference type="Proteomes" id="UP000178735">
    <property type="component" value="Unassembled WGS sequence"/>
</dbReference>
<keyword evidence="2" id="KW-1133">Transmembrane helix</keyword>
<dbReference type="AlphaFoldDB" id="A0A1F7WSL7"/>
<accession>A0A1F7WSL7</accession>
<dbReference type="EMBL" id="MGFH01000095">
    <property type="protein sequence ID" value="OGM05834.1"/>
    <property type="molecule type" value="Genomic_DNA"/>
</dbReference>
<proteinExistence type="predicted"/>
<evidence type="ECO:0000256" key="2">
    <source>
        <dbReference type="SAM" id="Phobius"/>
    </source>
</evidence>
<keyword evidence="2" id="KW-0472">Membrane</keyword>
<feature type="transmembrane region" description="Helical" evidence="2">
    <location>
        <begin position="248"/>
        <end position="270"/>
    </location>
</feature>
<dbReference type="Pfam" id="PF14257">
    <property type="entry name" value="DUF4349"/>
    <property type="match status" value="1"/>
</dbReference>
<keyword evidence="2" id="KW-0812">Transmembrane</keyword>
<reference evidence="4 5" key="1">
    <citation type="journal article" date="2016" name="Nat. Commun.">
        <title>Thousands of microbial genomes shed light on interconnected biogeochemical processes in an aquifer system.</title>
        <authorList>
            <person name="Anantharaman K."/>
            <person name="Brown C.T."/>
            <person name="Hug L.A."/>
            <person name="Sharon I."/>
            <person name="Castelle C.J."/>
            <person name="Probst A.J."/>
            <person name="Thomas B.C."/>
            <person name="Singh A."/>
            <person name="Wilkins M.J."/>
            <person name="Karaoz U."/>
            <person name="Brodie E.L."/>
            <person name="Williams K.H."/>
            <person name="Hubbard S.S."/>
            <person name="Banfield J.F."/>
        </authorList>
    </citation>
    <scope>NUCLEOTIDE SEQUENCE [LARGE SCALE GENOMIC DNA]</scope>
</reference>
<evidence type="ECO:0000313" key="5">
    <source>
        <dbReference type="Proteomes" id="UP000178735"/>
    </source>
</evidence>
<name>A0A1F7WSL7_9BACT</name>
<evidence type="ECO:0000256" key="1">
    <source>
        <dbReference type="SAM" id="Coils"/>
    </source>
</evidence>
<evidence type="ECO:0000313" key="4">
    <source>
        <dbReference type="EMBL" id="OGM05834.1"/>
    </source>
</evidence>
<sequence>MSVIISGFLILFFFRLAYGYLYVSETGVQSFANDFSVDIRSAVRNYASEKLMLKKEKLLEVSSSIAVDQKYEKVASLSSKTRNFDSDEAILRKCVGDSSALIQFEQNRGLAGGRALNLIIGVQPEKFDSLIGEINKIGTLVSIEINKIDKTNEYKDLKATRASLEKARASLENLRKLNGSVQEMIALESKILETEESMQKLGVQLKEFDEECEFCTVKFTLMEYKGPKTTEISLMHRIKVAFQWAVVYYTYFLAMLSFALFISLILIIIIEKLKWLPAYLFQSGKDAQ</sequence>
<keyword evidence="1" id="KW-0175">Coiled coil</keyword>
<gene>
    <name evidence="4" type="ORF">A2008_02460</name>
</gene>
<organism evidence="4 5">
    <name type="scientific">Candidatus Wallbacteria bacterium GWC2_49_35</name>
    <dbReference type="NCBI Taxonomy" id="1817813"/>
    <lineage>
        <taxon>Bacteria</taxon>
        <taxon>Candidatus Walliibacteriota</taxon>
    </lineage>
</organism>
<feature type="domain" description="DUF4349" evidence="3">
    <location>
        <begin position="74"/>
        <end position="270"/>
    </location>
</feature>